<dbReference type="Pfam" id="PF01522">
    <property type="entry name" value="Polysacc_deac_1"/>
    <property type="match status" value="1"/>
</dbReference>
<dbReference type="Gene3D" id="3.20.20.370">
    <property type="entry name" value="Glycoside hydrolase/deacetylase"/>
    <property type="match status" value="1"/>
</dbReference>
<name>A0ABV9TR66_9ACTN</name>
<keyword evidence="5" id="KW-1185">Reference proteome</keyword>
<protein>
    <submittedName>
        <fullName evidence="4">Polysaccharide deacetylase family protein</fullName>
        <ecNumber evidence="4">3.-.-.-</ecNumber>
    </submittedName>
</protein>
<evidence type="ECO:0000259" key="3">
    <source>
        <dbReference type="PROSITE" id="PS51677"/>
    </source>
</evidence>
<dbReference type="CDD" id="cd10918">
    <property type="entry name" value="CE4_NodB_like_5s_6s"/>
    <property type="match status" value="1"/>
</dbReference>
<organism evidence="4 5">
    <name type="scientific">Actinomadura gamaensis</name>
    <dbReference type="NCBI Taxonomy" id="1763541"/>
    <lineage>
        <taxon>Bacteria</taxon>
        <taxon>Bacillati</taxon>
        <taxon>Actinomycetota</taxon>
        <taxon>Actinomycetes</taxon>
        <taxon>Streptosporangiales</taxon>
        <taxon>Thermomonosporaceae</taxon>
        <taxon>Actinomadura</taxon>
    </lineage>
</organism>
<feature type="domain" description="NodB homology" evidence="3">
    <location>
        <begin position="70"/>
        <end position="351"/>
    </location>
</feature>
<reference evidence="5" key="1">
    <citation type="journal article" date="2019" name="Int. J. Syst. Evol. Microbiol.">
        <title>The Global Catalogue of Microorganisms (GCM) 10K type strain sequencing project: providing services to taxonomists for standard genome sequencing and annotation.</title>
        <authorList>
            <consortium name="The Broad Institute Genomics Platform"/>
            <consortium name="The Broad Institute Genome Sequencing Center for Infectious Disease"/>
            <person name="Wu L."/>
            <person name="Ma J."/>
        </authorList>
    </citation>
    <scope>NUCLEOTIDE SEQUENCE [LARGE SCALE GENOMIC DNA]</scope>
    <source>
        <strain evidence="5">KLKA75</strain>
    </source>
</reference>
<dbReference type="InterPro" id="IPR002509">
    <property type="entry name" value="NODB_dom"/>
</dbReference>
<evidence type="ECO:0000313" key="5">
    <source>
        <dbReference type="Proteomes" id="UP001595872"/>
    </source>
</evidence>
<dbReference type="EMBL" id="JBHSIT010000001">
    <property type="protein sequence ID" value="MFC4906104.1"/>
    <property type="molecule type" value="Genomic_DNA"/>
</dbReference>
<evidence type="ECO:0000256" key="1">
    <source>
        <dbReference type="ARBA" id="ARBA00022729"/>
    </source>
</evidence>
<dbReference type="EC" id="3.-.-.-" evidence="4"/>
<sequence length="351" mass="37119">MTAVPILMYHSVTDRPTPETRALSVPVAAFADQMAHLAEHGFAPVPFSAHAASRRPARGSVPPSERASGRPVVITFDDGYADFHENALPILERHGFTATLFVTTGWLADAGPDAAGRPLDRTLSWTQVAEAAAHGIEIGGHSHSHPQLDQLGDRALREELARNRGLLEERLGRDVRTMAYPFGYSSARVRRMARAVGYDTACAVANRMASGGADPLAVPRLTVRATTGPGTFARVVEGRDISRIFLKDHALTRGYAIVRRGRYAVHRALAPRGGDLPPHHGAAGRSRTERHVPGAGTSAERDVPGAGTSGERRDPGAGASSEQDICGGDAGGERDVRGAGAGGGDHLGERL</sequence>
<evidence type="ECO:0000256" key="2">
    <source>
        <dbReference type="SAM" id="MobiDB-lite"/>
    </source>
</evidence>
<dbReference type="InterPro" id="IPR051398">
    <property type="entry name" value="Polysacch_Deacetylase"/>
</dbReference>
<dbReference type="SUPFAM" id="SSF88713">
    <property type="entry name" value="Glycoside hydrolase/deacetylase"/>
    <property type="match status" value="1"/>
</dbReference>
<dbReference type="GO" id="GO:0016787">
    <property type="term" value="F:hydrolase activity"/>
    <property type="evidence" value="ECO:0007669"/>
    <property type="project" value="UniProtKB-KW"/>
</dbReference>
<dbReference type="Proteomes" id="UP001595872">
    <property type="component" value="Unassembled WGS sequence"/>
</dbReference>
<evidence type="ECO:0000313" key="4">
    <source>
        <dbReference type="EMBL" id="MFC4906104.1"/>
    </source>
</evidence>
<comment type="caution">
    <text evidence="4">The sequence shown here is derived from an EMBL/GenBank/DDBJ whole genome shotgun (WGS) entry which is preliminary data.</text>
</comment>
<dbReference type="InterPro" id="IPR011330">
    <property type="entry name" value="Glyco_hydro/deAcase_b/a-brl"/>
</dbReference>
<dbReference type="PANTHER" id="PTHR34216:SF7">
    <property type="entry name" value="POLY-BETA-1,6-N-ACETYL-D-GLUCOSAMINE N-DEACETYLASE"/>
    <property type="match status" value="1"/>
</dbReference>
<dbReference type="PROSITE" id="PS51677">
    <property type="entry name" value="NODB"/>
    <property type="match status" value="1"/>
</dbReference>
<gene>
    <name evidence="4" type="ORF">ACFPCY_02120</name>
</gene>
<proteinExistence type="predicted"/>
<accession>A0ABV9TR66</accession>
<feature type="region of interest" description="Disordered" evidence="2">
    <location>
        <begin position="269"/>
        <end position="351"/>
    </location>
</feature>
<keyword evidence="1" id="KW-0732">Signal</keyword>
<keyword evidence="4" id="KW-0378">Hydrolase</keyword>
<dbReference type="RefSeq" id="WP_378251826.1">
    <property type="nucleotide sequence ID" value="NZ_JBHSIT010000001.1"/>
</dbReference>
<dbReference type="PANTHER" id="PTHR34216">
    <property type="match status" value="1"/>
</dbReference>